<accession>A0A5B7GN96</accession>
<evidence type="ECO:0000313" key="3">
    <source>
        <dbReference type="Proteomes" id="UP000324222"/>
    </source>
</evidence>
<evidence type="ECO:0000256" key="1">
    <source>
        <dbReference type="SAM" id="MobiDB-lite"/>
    </source>
</evidence>
<dbReference type="AlphaFoldDB" id="A0A5B7GN96"/>
<reference evidence="2 3" key="1">
    <citation type="submission" date="2019-05" db="EMBL/GenBank/DDBJ databases">
        <title>Another draft genome of Portunus trituberculatus and its Hox gene families provides insights of decapod evolution.</title>
        <authorList>
            <person name="Jeong J.-H."/>
            <person name="Song I."/>
            <person name="Kim S."/>
            <person name="Choi T."/>
            <person name="Kim D."/>
            <person name="Ryu S."/>
            <person name="Kim W."/>
        </authorList>
    </citation>
    <scope>NUCLEOTIDE SEQUENCE [LARGE SCALE GENOMIC DNA]</scope>
    <source>
        <tissue evidence="2">Muscle</tissue>
    </source>
</reference>
<gene>
    <name evidence="2" type="ORF">E2C01_052991</name>
</gene>
<name>A0A5B7GN96_PORTR</name>
<feature type="compositionally biased region" description="Pro residues" evidence="1">
    <location>
        <begin position="91"/>
        <end position="102"/>
    </location>
</feature>
<sequence>MPPAPLARRRHYDNFTQLKIDRGNSASWLLEIIQVGGRGRGALPFAPISPRQVERSRNTSSPVRDLREGGLGLLGAPHLPDVVFTRVAPSLPRPPSPRPPPSVSVLNSPVDDTRGRGHLSLAPRGGAGRGGEGVAHSSGCRLPPRCLREALHYPGFPSCLGGPLIKRTLMESWQDPAQFRRHYFTLLARLVLVGARHGYGSDEAAADDGHSRAFVKKENFYELQ</sequence>
<feature type="region of interest" description="Disordered" evidence="1">
    <location>
        <begin position="50"/>
        <end position="70"/>
    </location>
</feature>
<feature type="region of interest" description="Disordered" evidence="1">
    <location>
        <begin position="87"/>
        <end position="137"/>
    </location>
</feature>
<protein>
    <submittedName>
        <fullName evidence="2">Uncharacterized protein</fullName>
    </submittedName>
</protein>
<keyword evidence="3" id="KW-1185">Reference proteome</keyword>
<dbReference type="EMBL" id="VSRR010016151">
    <property type="protein sequence ID" value="MPC58976.1"/>
    <property type="molecule type" value="Genomic_DNA"/>
</dbReference>
<organism evidence="2 3">
    <name type="scientific">Portunus trituberculatus</name>
    <name type="common">Swimming crab</name>
    <name type="synonym">Neptunus trituberculatus</name>
    <dbReference type="NCBI Taxonomy" id="210409"/>
    <lineage>
        <taxon>Eukaryota</taxon>
        <taxon>Metazoa</taxon>
        <taxon>Ecdysozoa</taxon>
        <taxon>Arthropoda</taxon>
        <taxon>Crustacea</taxon>
        <taxon>Multicrustacea</taxon>
        <taxon>Malacostraca</taxon>
        <taxon>Eumalacostraca</taxon>
        <taxon>Eucarida</taxon>
        <taxon>Decapoda</taxon>
        <taxon>Pleocyemata</taxon>
        <taxon>Brachyura</taxon>
        <taxon>Eubrachyura</taxon>
        <taxon>Portunoidea</taxon>
        <taxon>Portunidae</taxon>
        <taxon>Portuninae</taxon>
        <taxon>Portunus</taxon>
    </lineage>
</organism>
<proteinExistence type="predicted"/>
<comment type="caution">
    <text evidence="2">The sequence shown here is derived from an EMBL/GenBank/DDBJ whole genome shotgun (WGS) entry which is preliminary data.</text>
</comment>
<dbReference type="Proteomes" id="UP000324222">
    <property type="component" value="Unassembled WGS sequence"/>
</dbReference>
<evidence type="ECO:0000313" key="2">
    <source>
        <dbReference type="EMBL" id="MPC58976.1"/>
    </source>
</evidence>